<dbReference type="SUPFAM" id="SSF55154">
    <property type="entry name" value="CYTH-like phosphatases"/>
    <property type="match status" value="1"/>
</dbReference>
<dbReference type="InterPro" id="IPR033469">
    <property type="entry name" value="CYTH-like_dom_sf"/>
</dbReference>
<accession>A0A7J5ZD10</accession>
<comment type="caution">
    <text evidence="1">The sequence shown here is derived from an EMBL/GenBank/DDBJ whole genome shotgun (WGS) entry which is preliminary data.</text>
</comment>
<gene>
    <name evidence="1" type="ORF">F7725_022111</name>
</gene>
<keyword evidence="2" id="KW-1185">Reference proteome</keyword>
<dbReference type="Proteomes" id="UP000518266">
    <property type="component" value="Unassembled WGS sequence"/>
</dbReference>
<dbReference type="InterPro" id="IPR008173">
    <property type="entry name" value="Adenylyl_cyclase_CyaB"/>
</dbReference>
<dbReference type="OrthoDB" id="6159137at2759"/>
<dbReference type="AlphaFoldDB" id="A0A7J5ZD10"/>
<sequence>MNQLQVDAVLDASFLSSFNGQIREPDHGDPVFEIIIKLSPASTTCSMVGKRLQTAVLTERKISSESTDVRSVYTRFSRSSSWSSSCSQIAAAPPRRRFFAGKSSVNTRRDRDTDNRLNYKLYFCLQCQDQSQSERPTRFAARAAELSQSEGTIIKQHDTFFNCTQGRLKLRDFMGDESGQLIFYERPDTDGPNFHLDAVEGLGNYMELELAEDLMEKLGVSKQSLVTGAYTAAEGTH</sequence>
<organism evidence="1 2">
    <name type="scientific">Dissostichus mawsoni</name>
    <name type="common">Antarctic cod</name>
    <dbReference type="NCBI Taxonomy" id="36200"/>
    <lineage>
        <taxon>Eukaryota</taxon>
        <taxon>Metazoa</taxon>
        <taxon>Chordata</taxon>
        <taxon>Craniata</taxon>
        <taxon>Vertebrata</taxon>
        <taxon>Euteleostomi</taxon>
        <taxon>Actinopterygii</taxon>
        <taxon>Neopterygii</taxon>
        <taxon>Teleostei</taxon>
        <taxon>Neoteleostei</taxon>
        <taxon>Acanthomorphata</taxon>
        <taxon>Eupercaria</taxon>
        <taxon>Perciformes</taxon>
        <taxon>Notothenioidei</taxon>
        <taxon>Nototheniidae</taxon>
        <taxon>Dissostichus</taxon>
    </lineage>
</organism>
<evidence type="ECO:0000313" key="2">
    <source>
        <dbReference type="Proteomes" id="UP000518266"/>
    </source>
</evidence>
<dbReference type="PANTHER" id="PTHR21028">
    <property type="entry name" value="SI:CH211-156B7.4"/>
    <property type="match status" value="1"/>
</dbReference>
<protein>
    <submittedName>
        <fullName evidence="1">Uncharacterized protein</fullName>
    </submittedName>
</protein>
<name>A0A7J5ZD10_DISMA</name>
<reference evidence="1 2" key="1">
    <citation type="submission" date="2020-03" db="EMBL/GenBank/DDBJ databases">
        <title>Dissostichus mawsoni Genome sequencing and assembly.</title>
        <authorList>
            <person name="Park H."/>
        </authorList>
    </citation>
    <scope>NUCLEOTIDE SEQUENCE [LARGE SCALE GENOMIC DNA]</scope>
    <source>
        <strain evidence="1">DM0001</strain>
        <tissue evidence="1">Muscle</tissue>
    </source>
</reference>
<dbReference type="EMBL" id="JAAKFY010000003">
    <property type="protein sequence ID" value="KAF3859712.1"/>
    <property type="molecule type" value="Genomic_DNA"/>
</dbReference>
<dbReference type="PANTHER" id="PTHR21028:SF2">
    <property type="entry name" value="CYTH DOMAIN-CONTAINING PROTEIN"/>
    <property type="match status" value="1"/>
</dbReference>
<evidence type="ECO:0000313" key="1">
    <source>
        <dbReference type="EMBL" id="KAF3859712.1"/>
    </source>
</evidence>
<proteinExistence type="predicted"/>